<keyword evidence="4" id="KW-1185">Reference proteome</keyword>
<proteinExistence type="predicted"/>
<dbReference type="InterPro" id="IPR036412">
    <property type="entry name" value="HAD-like_sf"/>
</dbReference>
<organism evidence="3 4">
    <name type="scientific">Rhynchospora pubera</name>
    <dbReference type="NCBI Taxonomy" id="906938"/>
    <lineage>
        <taxon>Eukaryota</taxon>
        <taxon>Viridiplantae</taxon>
        <taxon>Streptophyta</taxon>
        <taxon>Embryophyta</taxon>
        <taxon>Tracheophyta</taxon>
        <taxon>Spermatophyta</taxon>
        <taxon>Magnoliopsida</taxon>
        <taxon>Liliopsida</taxon>
        <taxon>Poales</taxon>
        <taxon>Cyperaceae</taxon>
        <taxon>Cyperoideae</taxon>
        <taxon>Rhynchosporeae</taxon>
        <taxon>Rhynchospora</taxon>
    </lineage>
</organism>
<comment type="caution">
    <text evidence="3">The sequence shown here is derived from an EMBL/GenBank/DDBJ whole genome shotgun (WGS) entry which is preliminary data.</text>
</comment>
<dbReference type="InterPro" id="IPR023214">
    <property type="entry name" value="HAD_sf"/>
</dbReference>
<dbReference type="CDD" id="cd19368">
    <property type="entry name" value="TenA_C_AtTH2-like"/>
    <property type="match status" value="1"/>
</dbReference>
<sequence length="616" mass="68686">MRLFSPSLLNRIAPFSSLLISKQRQTLRSKTFLLRSNRAFGSDSSIRSESEKRANVMAVVEEASPSRRFWNEVKRKEANFALLSPLVVALASGGLETDVFKIYVQQDVYFLKAFARAYEMAEECADDDDDKTTISTLKNAVLDELKMHNSVLLGWGVDPAKETTVANPATTRYCDFLIATASGKLDSGKGPGKIATPFEMTKIAAYTVGAMTPCMRLYAHLGKELEIFLNQEENASHPYKKWIETYSAKSFEDSARQIEELLDKLSISLTGEELDVIGKLYQQAMKLEVDFFHAQRRIHSSVVPLAQYLNPKSKLILFSDFDLTCTTVDSSAILAEIAILTAQKADLADGGPGKSLGDARASWNDLSTLYTEEYEQCIETLLPSEEVSGFQYDKLYKGLKLLSEFERRANARVIDSGLLRGINVEDIKKAGERLILQDGCRSFFQNLVNLKQKRDLDIHVLSYCWCADLIRSVFSSVGCLDHLSIHSNEFSYEGSLSTGEILRNMESPVDKLEKFKSLISTVCSTTKSDHMSVYIGDSVGDLLCLLHADIGIVVGSSASLRKIGEKFGVSFVPLFPAVVNKQRQLDKDEVPVWRESSGVLYTVSSWFEIHAFLLGQ</sequence>
<dbReference type="Pfam" id="PF03070">
    <property type="entry name" value="TENA_THI-4"/>
    <property type="match status" value="2"/>
</dbReference>
<dbReference type="Gene3D" id="1.20.910.10">
    <property type="entry name" value="Heme oxygenase-like"/>
    <property type="match status" value="1"/>
</dbReference>
<dbReference type="EMBL" id="JAMFTS010000003">
    <property type="protein sequence ID" value="KAJ4778163.1"/>
    <property type="molecule type" value="Genomic_DNA"/>
</dbReference>
<protein>
    <recommendedName>
        <fullName evidence="1">Thiaminase-2/PQQC domain-containing protein</fullName>
    </recommendedName>
</protein>
<gene>
    <name evidence="2" type="ORF">LUZ62_003673</name>
    <name evidence="3" type="ORF">LUZ62_062420</name>
</gene>
<dbReference type="GO" id="GO:0005829">
    <property type="term" value="C:cytosol"/>
    <property type="evidence" value="ECO:0007669"/>
    <property type="project" value="TreeGrafter"/>
</dbReference>
<evidence type="ECO:0000313" key="4">
    <source>
        <dbReference type="Proteomes" id="UP001140206"/>
    </source>
</evidence>
<dbReference type="PANTHER" id="PTHR43198:SF2">
    <property type="entry name" value="SI:CH1073-67J19.1-RELATED"/>
    <property type="match status" value="1"/>
</dbReference>
<reference evidence="3" key="1">
    <citation type="submission" date="2022-08" db="EMBL/GenBank/DDBJ databases">
        <authorList>
            <person name="Marques A."/>
        </authorList>
    </citation>
    <scope>NUCLEOTIDE SEQUENCE</scope>
    <source>
        <strain evidence="3">RhyPub2mFocal</strain>
        <tissue evidence="3">Leaves</tissue>
    </source>
</reference>
<name>A0AAV8EI85_9POAL</name>
<dbReference type="SUPFAM" id="SSF56784">
    <property type="entry name" value="HAD-like"/>
    <property type="match status" value="1"/>
</dbReference>
<evidence type="ECO:0000259" key="1">
    <source>
        <dbReference type="Pfam" id="PF03070"/>
    </source>
</evidence>
<feature type="domain" description="Thiaminase-2/PQQC" evidence="1">
    <location>
        <begin position="205"/>
        <end position="297"/>
    </location>
</feature>
<evidence type="ECO:0000313" key="3">
    <source>
        <dbReference type="EMBL" id="KAJ4778163.1"/>
    </source>
</evidence>
<accession>A0AAV8EI85</accession>
<dbReference type="SUPFAM" id="SSF48613">
    <property type="entry name" value="Heme oxygenase-like"/>
    <property type="match status" value="1"/>
</dbReference>
<dbReference type="Gene3D" id="3.40.50.1000">
    <property type="entry name" value="HAD superfamily/HAD-like"/>
    <property type="match status" value="1"/>
</dbReference>
<feature type="domain" description="Thiaminase-2/PQQC" evidence="1">
    <location>
        <begin position="85"/>
        <end position="183"/>
    </location>
</feature>
<dbReference type="InterPro" id="IPR050967">
    <property type="entry name" value="Thiamine_Salvage_TenA"/>
</dbReference>
<evidence type="ECO:0000313" key="2">
    <source>
        <dbReference type="EMBL" id="KAJ4733099.1"/>
    </source>
</evidence>
<dbReference type="InterPro" id="IPR004305">
    <property type="entry name" value="Thiaminase-2/PQQC"/>
</dbReference>
<dbReference type="EMBL" id="JAMFTS010005773">
    <property type="protein sequence ID" value="KAJ4733099.1"/>
    <property type="molecule type" value="Genomic_DNA"/>
</dbReference>
<dbReference type="AlphaFoldDB" id="A0AAV8EI85"/>
<dbReference type="Proteomes" id="UP001140206">
    <property type="component" value="Chromosome 3"/>
</dbReference>
<dbReference type="FunFam" id="1.20.910.10:FF:000006">
    <property type="entry name" value="Bifunctional TH2 protein, mitochondrial"/>
    <property type="match status" value="1"/>
</dbReference>
<dbReference type="PANTHER" id="PTHR43198">
    <property type="entry name" value="BIFUNCTIONAL TH2 PROTEIN"/>
    <property type="match status" value="1"/>
</dbReference>
<dbReference type="InterPro" id="IPR016084">
    <property type="entry name" value="Haem_Oase-like_multi-hlx"/>
</dbReference>
<dbReference type="GO" id="GO:0006772">
    <property type="term" value="P:thiamine metabolic process"/>
    <property type="evidence" value="ECO:0007669"/>
    <property type="project" value="UniProtKB-ARBA"/>
</dbReference>